<dbReference type="EMBL" id="GL377569">
    <property type="protein sequence ID" value="EFJ34435.1"/>
    <property type="molecule type" value="Genomic_DNA"/>
</dbReference>
<protein>
    <recommendedName>
        <fullName evidence="9">Tetraspanin family protein</fullName>
    </recommendedName>
</protein>
<dbReference type="Proteomes" id="UP000001514">
    <property type="component" value="Unassembled WGS sequence"/>
</dbReference>
<evidence type="ECO:0000256" key="6">
    <source>
        <dbReference type="SAM" id="Phobius"/>
    </source>
</evidence>
<dbReference type="AlphaFoldDB" id="D8QZN5"/>
<comment type="similarity">
    <text evidence="2">Belongs to the tetraspanin (TM4SF) family.</text>
</comment>
<evidence type="ECO:0000256" key="1">
    <source>
        <dbReference type="ARBA" id="ARBA00004141"/>
    </source>
</evidence>
<proteinExistence type="inferred from homology"/>
<feature type="transmembrane region" description="Helical" evidence="6">
    <location>
        <begin position="234"/>
        <end position="252"/>
    </location>
</feature>
<reference evidence="7 8" key="1">
    <citation type="journal article" date="2011" name="Science">
        <title>The Selaginella genome identifies genetic changes associated with the evolution of vascular plants.</title>
        <authorList>
            <person name="Banks J.A."/>
            <person name="Nishiyama T."/>
            <person name="Hasebe M."/>
            <person name="Bowman J.L."/>
            <person name="Gribskov M."/>
            <person name="dePamphilis C."/>
            <person name="Albert V.A."/>
            <person name="Aono N."/>
            <person name="Aoyama T."/>
            <person name="Ambrose B.A."/>
            <person name="Ashton N.W."/>
            <person name="Axtell M.J."/>
            <person name="Barker E."/>
            <person name="Barker M.S."/>
            <person name="Bennetzen J.L."/>
            <person name="Bonawitz N.D."/>
            <person name="Chapple C."/>
            <person name="Cheng C."/>
            <person name="Correa L.G."/>
            <person name="Dacre M."/>
            <person name="DeBarry J."/>
            <person name="Dreyer I."/>
            <person name="Elias M."/>
            <person name="Engstrom E.M."/>
            <person name="Estelle M."/>
            <person name="Feng L."/>
            <person name="Finet C."/>
            <person name="Floyd S.K."/>
            <person name="Frommer W.B."/>
            <person name="Fujita T."/>
            <person name="Gramzow L."/>
            <person name="Gutensohn M."/>
            <person name="Harholt J."/>
            <person name="Hattori M."/>
            <person name="Heyl A."/>
            <person name="Hirai T."/>
            <person name="Hiwatashi Y."/>
            <person name="Ishikawa M."/>
            <person name="Iwata M."/>
            <person name="Karol K.G."/>
            <person name="Koehler B."/>
            <person name="Kolukisaoglu U."/>
            <person name="Kubo M."/>
            <person name="Kurata T."/>
            <person name="Lalonde S."/>
            <person name="Li K."/>
            <person name="Li Y."/>
            <person name="Litt A."/>
            <person name="Lyons E."/>
            <person name="Manning G."/>
            <person name="Maruyama T."/>
            <person name="Michael T.P."/>
            <person name="Mikami K."/>
            <person name="Miyazaki S."/>
            <person name="Morinaga S."/>
            <person name="Murata T."/>
            <person name="Mueller-Roeber B."/>
            <person name="Nelson D.R."/>
            <person name="Obara M."/>
            <person name="Oguri Y."/>
            <person name="Olmstead R.G."/>
            <person name="Onodera N."/>
            <person name="Petersen B.L."/>
            <person name="Pils B."/>
            <person name="Prigge M."/>
            <person name="Rensing S.A."/>
            <person name="Riano-Pachon D.M."/>
            <person name="Roberts A.W."/>
            <person name="Sato Y."/>
            <person name="Scheller H.V."/>
            <person name="Schulz B."/>
            <person name="Schulz C."/>
            <person name="Shakirov E.V."/>
            <person name="Shibagaki N."/>
            <person name="Shinohara N."/>
            <person name="Shippen D.E."/>
            <person name="Soerensen I."/>
            <person name="Sotooka R."/>
            <person name="Sugimoto N."/>
            <person name="Sugita M."/>
            <person name="Sumikawa N."/>
            <person name="Tanurdzic M."/>
            <person name="Theissen G."/>
            <person name="Ulvskov P."/>
            <person name="Wakazuki S."/>
            <person name="Weng J.K."/>
            <person name="Willats W.W."/>
            <person name="Wipf D."/>
            <person name="Wolf P.G."/>
            <person name="Yang L."/>
            <person name="Zimmer A.D."/>
            <person name="Zhu Q."/>
            <person name="Mitros T."/>
            <person name="Hellsten U."/>
            <person name="Loque D."/>
            <person name="Otillar R."/>
            <person name="Salamov A."/>
            <person name="Schmutz J."/>
            <person name="Shapiro H."/>
            <person name="Lindquist E."/>
            <person name="Lucas S."/>
            <person name="Rokhsar D."/>
            <person name="Grigoriev I.V."/>
        </authorList>
    </citation>
    <scope>NUCLEOTIDE SEQUENCE [LARGE SCALE GENOMIC DNA]</scope>
</reference>
<dbReference type="OMA" id="NDCQFMY"/>
<dbReference type="HOGENOM" id="CLU_066970_0_0_1"/>
<evidence type="ECO:0000313" key="8">
    <source>
        <dbReference type="Proteomes" id="UP000001514"/>
    </source>
</evidence>
<dbReference type="OrthoDB" id="1892640at2759"/>
<dbReference type="InParanoid" id="D8QZN5"/>
<name>D8QZN5_SELML</name>
<dbReference type="PANTHER" id="PTHR32191">
    <property type="entry name" value="TETRASPANIN-8-RELATED"/>
    <property type="match status" value="1"/>
</dbReference>
<dbReference type="GO" id="GO:0005886">
    <property type="term" value="C:plasma membrane"/>
    <property type="evidence" value="ECO:0000318"/>
    <property type="project" value="GO_Central"/>
</dbReference>
<keyword evidence="8" id="KW-1185">Reference proteome</keyword>
<dbReference type="InterPro" id="IPR018499">
    <property type="entry name" value="Tetraspanin/Peripherin"/>
</dbReference>
<feature type="transmembrane region" description="Helical" evidence="6">
    <location>
        <begin position="6"/>
        <end position="29"/>
    </location>
</feature>
<dbReference type="KEGG" id="smo:SELMODRAFT_266767"/>
<dbReference type="FunCoup" id="D8QZN5">
    <property type="interactions" value="541"/>
</dbReference>
<evidence type="ECO:0000256" key="4">
    <source>
        <dbReference type="ARBA" id="ARBA00022989"/>
    </source>
</evidence>
<sequence length="275" mass="30626">MGASNYVTGIINFCTLVLSIPIIGAGIWLASKGDTECVRFLQWPVIAIGVFILVVSIAGFIGGCCRVAWLLWFYLFAMFLLILLLLIFTALAFVVTNRGAGHALSNRGYKDYRLGDYSTWLQRYVEKPRNWRRIGSCLRDSRVCNDLDGDYNTRDRFYAANLSPIQSGCCKPPTDCNFQFQNATTWLPSPTAAPANATERDCTTWSNDRSQLCYNCDSCKAGLIQNIKSKYKSVAIVNAVVLVLLVVVYSIGCCAFRNARRQGNYGHGGYYYGKA</sequence>
<dbReference type="GO" id="GO:0009734">
    <property type="term" value="P:auxin-activated signaling pathway"/>
    <property type="evidence" value="ECO:0007669"/>
    <property type="project" value="InterPro"/>
</dbReference>
<evidence type="ECO:0008006" key="9">
    <source>
        <dbReference type="Google" id="ProtNLM"/>
    </source>
</evidence>
<dbReference type="InterPro" id="IPR044991">
    <property type="entry name" value="TET_plant"/>
</dbReference>
<keyword evidence="4 6" id="KW-1133">Transmembrane helix</keyword>
<dbReference type="GO" id="GO:0009506">
    <property type="term" value="C:plasmodesma"/>
    <property type="evidence" value="ECO:0000318"/>
    <property type="project" value="GO_Central"/>
</dbReference>
<evidence type="ECO:0000313" key="7">
    <source>
        <dbReference type="EMBL" id="EFJ34435.1"/>
    </source>
</evidence>
<keyword evidence="3 6" id="KW-0812">Transmembrane</keyword>
<organism evidence="8">
    <name type="scientific">Selaginella moellendorffii</name>
    <name type="common">Spikemoss</name>
    <dbReference type="NCBI Taxonomy" id="88036"/>
    <lineage>
        <taxon>Eukaryota</taxon>
        <taxon>Viridiplantae</taxon>
        <taxon>Streptophyta</taxon>
        <taxon>Embryophyta</taxon>
        <taxon>Tracheophyta</taxon>
        <taxon>Lycopodiopsida</taxon>
        <taxon>Selaginellales</taxon>
        <taxon>Selaginellaceae</taxon>
        <taxon>Selaginella</taxon>
    </lineage>
</organism>
<accession>D8QZN5</accession>
<evidence type="ECO:0000256" key="2">
    <source>
        <dbReference type="ARBA" id="ARBA00006840"/>
    </source>
</evidence>
<feature type="transmembrane region" description="Helical" evidence="6">
    <location>
        <begin position="69"/>
        <end position="95"/>
    </location>
</feature>
<comment type="subcellular location">
    <subcellularLocation>
        <location evidence="1">Membrane</location>
        <topology evidence="1">Multi-pass membrane protein</topology>
    </subcellularLocation>
</comment>
<dbReference type="Pfam" id="PF00335">
    <property type="entry name" value="Tetraspanin"/>
    <property type="match status" value="1"/>
</dbReference>
<dbReference type="eggNOG" id="ENOG502QQQH">
    <property type="taxonomic scope" value="Eukaryota"/>
</dbReference>
<gene>
    <name evidence="7" type="ORF">SELMODRAFT_266767</name>
</gene>
<dbReference type="PRINTS" id="PR00259">
    <property type="entry name" value="TMFOUR"/>
</dbReference>
<keyword evidence="5 6" id="KW-0472">Membrane</keyword>
<evidence type="ECO:0000256" key="5">
    <source>
        <dbReference type="ARBA" id="ARBA00023136"/>
    </source>
</evidence>
<evidence type="ECO:0000256" key="3">
    <source>
        <dbReference type="ARBA" id="ARBA00022692"/>
    </source>
</evidence>
<feature type="transmembrane region" description="Helical" evidence="6">
    <location>
        <begin position="41"/>
        <end position="63"/>
    </location>
</feature>
<dbReference type="Gramene" id="EFJ34435">
    <property type="protein sequence ID" value="EFJ34435"/>
    <property type="gene ID" value="SELMODRAFT_266767"/>
</dbReference>